<organism evidence="7 8">
    <name type="scientific">Chenopodium quinoa</name>
    <name type="common">Quinoa</name>
    <dbReference type="NCBI Taxonomy" id="63459"/>
    <lineage>
        <taxon>Eukaryota</taxon>
        <taxon>Viridiplantae</taxon>
        <taxon>Streptophyta</taxon>
        <taxon>Embryophyta</taxon>
        <taxon>Tracheophyta</taxon>
        <taxon>Spermatophyta</taxon>
        <taxon>Magnoliopsida</taxon>
        <taxon>eudicotyledons</taxon>
        <taxon>Gunneridae</taxon>
        <taxon>Pentapetalae</taxon>
        <taxon>Caryophyllales</taxon>
        <taxon>Chenopodiaceae</taxon>
        <taxon>Chenopodioideae</taxon>
        <taxon>Atripliceae</taxon>
        <taxon>Chenopodium</taxon>
    </lineage>
</organism>
<dbReference type="Pfam" id="PF00011">
    <property type="entry name" value="HSP20"/>
    <property type="match status" value="1"/>
</dbReference>
<evidence type="ECO:0000256" key="4">
    <source>
        <dbReference type="RuleBase" id="RU003616"/>
    </source>
</evidence>
<dbReference type="SUPFAM" id="SSF49764">
    <property type="entry name" value="HSP20-like chaperones"/>
    <property type="match status" value="1"/>
</dbReference>
<dbReference type="GO" id="GO:0006355">
    <property type="term" value="P:regulation of DNA-templated transcription"/>
    <property type="evidence" value="ECO:0007669"/>
    <property type="project" value="InterPro"/>
</dbReference>
<keyword evidence="1" id="KW-0809">Transit peptide</keyword>
<dbReference type="Gramene" id="AUR62014836-RA">
    <property type="protein sequence ID" value="AUR62014836-RA:cds"/>
    <property type="gene ID" value="AUR62014836"/>
</dbReference>
<dbReference type="Proteomes" id="UP000596660">
    <property type="component" value="Unplaced"/>
</dbReference>
<dbReference type="Gene3D" id="2.60.40.790">
    <property type="match status" value="1"/>
</dbReference>
<feature type="domain" description="SHSP" evidence="6">
    <location>
        <begin position="133"/>
        <end position="243"/>
    </location>
</feature>
<dbReference type="InterPro" id="IPR013088">
    <property type="entry name" value="Znf_NHR/GATA"/>
</dbReference>
<dbReference type="GO" id="GO:0008270">
    <property type="term" value="F:zinc ion binding"/>
    <property type="evidence" value="ECO:0007669"/>
    <property type="project" value="InterPro"/>
</dbReference>
<accession>A0A803LLI9</accession>
<reference evidence="7" key="1">
    <citation type="journal article" date="2017" name="Nature">
        <title>The genome of Chenopodium quinoa.</title>
        <authorList>
            <person name="Jarvis D.E."/>
            <person name="Ho Y.S."/>
            <person name="Lightfoot D.J."/>
            <person name="Schmoeckel S.M."/>
            <person name="Li B."/>
            <person name="Borm T.J.A."/>
            <person name="Ohyanagi H."/>
            <person name="Mineta K."/>
            <person name="Michell C.T."/>
            <person name="Saber N."/>
            <person name="Kharbatia N.M."/>
            <person name="Rupper R.R."/>
            <person name="Sharp A.R."/>
            <person name="Dally N."/>
            <person name="Boughton B.A."/>
            <person name="Woo Y.H."/>
            <person name="Gao G."/>
            <person name="Schijlen E.G.W.M."/>
            <person name="Guo X."/>
            <person name="Momin A.A."/>
            <person name="Negrao S."/>
            <person name="Al-Babili S."/>
            <person name="Gehring C."/>
            <person name="Roessner U."/>
            <person name="Jung C."/>
            <person name="Murphy K."/>
            <person name="Arold S.T."/>
            <person name="Gojobori T."/>
            <person name="van der Linden C.G."/>
            <person name="van Loo E.N."/>
            <person name="Jellen E.N."/>
            <person name="Maughan P.J."/>
            <person name="Tester M."/>
        </authorList>
    </citation>
    <scope>NUCLEOTIDE SEQUENCE [LARGE SCALE GENOMIC DNA]</scope>
    <source>
        <strain evidence="7">cv. PI 614886</strain>
    </source>
</reference>
<evidence type="ECO:0000256" key="2">
    <source>
        <dbReference type="ARBA" id="ARBA00023016"/>
    </source>
</evidence>
<protein>
    <recommendedName>
        <fullName evidence="6">SHSP domain-containing protein</fullName>
    </recommendedName>
</protein>
<keyword evidence="8" id="KW-1185">Reference proteome</keyword>
<feature type="compositionally biased region" description="Basic residues" evidence="5">
    <location>
        <begin position="55"/>
        <end position="71"/>
    </location>
</feature>
<sequence length="252" mass="28190">MLGYSNHYHHLRSHTPPSLLLTDPTYTYDDSNYGGDYEDDVIIDPSTPSPELGPPKKKGKQSGPMTRKKCTHCGTQETPQWRFDDLALVNPGSSSGILDHPVSNSEKYETSPFTAGERTVMQLPSSGGSSNDTEADGQRKPWYFKQDDDALYFKMDMPGVRKKDAKISVEGSTLTVKGVRKLDPHFRDEENCLNTYVVKVTLVERHQYNIDGVKAELKHGVLKVIVPKVRDVSRIQTRSLAVVFSCGCEYGF</sequence>
<evidence type="ECO:0000256" key="3">
    <source>
        <dbReference type="PROSITE-ProRule" id="PRU00285"/>
    </source>
</evidence>
<comment type="similarity">
    <text evidence="3 4">Belongs to the small heat shock protein (HSP20) family.</text>
</comment>
<evidence type="ECO:0000256" key="1">
    <source>
        <dbReference type="ARBA" id="ARBA00022946"/>
    </source>
</evidence>
<dbReference type="PANTHER" id="PTHR46991:SF11">
    <property type="entry name" value="SMALL HEAT SHOCK PROTEIN HSPF"/>
    <property type="match status" value="1"/>
</dbReference>
<evidence type="ECO:0000259" key="6">
    <source>
        <dbReference type="PROSITE" id="PS01031"/>
    </source>
</evidence>
<dbReference type="EnsemblPlants" id="AUR62014836-RA">
    <property type="protein sequence ID" value="AUR62014836-RA:cds"/>
    <property type="gene ID" value="AUR62014836"/>
</dbReference>
<evidence type="ECO:0000313" key="8">
    <source>
        <dbReference type="Proteomes" id="UP000596660"/>
    </source>
</evidence>
<dbReference type="InterPro" id="IPR002068">
    <property type="entry name" value="A-crystallin/Hsp20_dom"/>
</dbReference>
<dbReference type="InterPro" id="IPR008978">
    <property type="entry name" value="HSP20-like_chaperone"/>
</dbReference>
<dbReference type="PROSITE" id="PS01031">
    <property type="entry name" value="SHSP"/>
    <property type="match status" value="1"/>
</dbReference>
<keyword evidence="2" id="KW-0346">Stress response</keyword>
<evidence type="ECO:0000313" key="7">
    <source>
        <dbReference type="EnsemblPlants" id="AUR62014836-RA:cds"/>
    </source>
</evidence>
<dbReference type="Gene3D" id="3.30.50.10">
    <property type="entry name" value="Erythroid Transcription Factor GATA-1, subunit A"/>
    <property type="match status" value="1"/>
</dbReference>
<name>A0A803LLI9_CHEQI</name>
<reference evidence="7" key="2">
    <citation type="submission" date="2021-03" db="UniProtKB">
        <authorList>
            <consortium name="EnsemblPlants"/>
        </authorList>
    </citation>
    <scope>IDENTIFICATION</scope>
</reference>
<evidence type="ECO:0000256" key="5">
    <source>
        <dbReference type="SAM" id="MobiDB-lite"/>
    </source>
</evidence>
<dbReference type="InterPro" id="IPR044656">
    <property type="entry name" value="HSP14.7/HSP23.5/HSP23.6-like"/>
</dbReference>
<feature type="region of interest" description="Disordered" evidence="5">
    <location>
        <begin position="1"/>
        <end position="72"/>
    </location>
</feature>
<dbReference type="CDD" id="cd06464">
    <property type="entry name" value="ACD_sHsps-like"/>
    <property type="match status" value="1"/>
</dbReference>
<proteinExistence type="inferred from homology"/>
<dbReference type="PANTHER" id="PTHR46991">
    <property type="entry name" value="23.5 KDA HEAT SHOCK PROTEIN, MITOCHONDRIAL"/>
    <property type="match status" value="1"/>
</dbReference>
<dbReference type="AlphaFoldDB" id="A0A803LLI9"/>